<keyword evidence="10" id="KW-0539">Nucleus</keyword>
<feature type="compositionally biased region" description="Basic and acidic residues" evidence="12">
    <location>
        <begin position="72"/>
        <end position="87"/>
    </location>
</feature>
<dbReference type="Gene3D" id="2.60.40.720">
    <property type="match status" value="1"/>
</dbReference>
<reference evidence="15" key="3">
    <citation type="submission" date="2025-09" db="UniProtKB">
        <authorList>
            <consortium name="Ensembl"/>
        </authorList>
    </citation>
    <scope>IDENTIFICATION</scope>
</reference>
<dbReference type="GO" id="GO:0006915">
    <property type="term" value="P:apoptotic process"/>
    <property type="evidence" value="ECO:0007669"/>
    <property type="project" value="UniProtKB-KW"/>
</dbReference>
<dbReference type="Gene3D" id="4.10.170.10">
    <property type="entry name" value="p53-like tetramerisation domain"/>
    <property type="match status" value="1"/>
</dbReference>
<evidence type="ECO:0000256" key="11">
    <source>
        <dbReference type="PIRSR" id="PIRSR602117-1"/>
    </source>
</evidence>
<sequence length="219" mass="25039">MKRIRKHIDIEENENNDLIRYSTELKKLYCQIAKTCPIQIKVMTPPPQGAVIRAMPVYKKAEHVTEVVKRCPNHERSREFNEGEPDHPGSLSSHPLRVPAVRDEEQRVRGRETYEMLLKIKESLELMQYLPQHTIETYRQQQQQQQQHQHLLQKQASLQSPSSYGSNSPPLGKMNSVNKLPSVSQLMNPQQRNALTPTSLPDSMGANSKALLAHCVAFA</sequence>
<keyword evidence="16" id="KW-1185">Reference proteome</keyword>
<reference evidence="15" key="2">
    <citation type="submission" date="2025-08" db="UniProtKB">
        <authorList>
            <consortium name="Ensembl"/>
        </authorList>
    </citation>
    <scope>IDENTIFICATION</scope>
</reference>
<dbReference type="GO" id="GO:0005634">
    <property type="term" value="C:nucleus"/>
    <property type="evidence" value="ECO:0007669"/>
    <property type="project" value="UniProtKB-SubCell"/>
</dbReference>
<comment type="cofactor">
    <cofactor evidence="11">
        <name>Zn(2+)</name>
        <dbReference type="ChEBI" id="CHEBI:29105"/>
    </cofactor>
    <text evidence="11">Binds 1 zinc ion per subunit.</text>
</comment>
<evidence type="ECO:0000256" key="5">
    <source>
        <dbReference type="ARBA" id="ARBA00022833"/>
    </source>
</evidence>
<dbReference type="InterPro" id="IPR002117">
    <property type="entry name" value="p53_tumour_suppressor"/>
</dbReference>
<feature type="compositionally biased region" description="Polar residues" evidence="12">
    <location>
        <begin position="156"/>
        <end position="178"/>
    </location>
</feature>
<evidence type="ECO:0000256" key="1">
    <source>
        <dbReference type="ARBA" id="ARBA00004123"/>
    </source>
</evidence>
<evidence type="ECO:0000256" key="10">
    <source>
        <dbReference type="ARBA" id="ARBA00023242"/>
    </source>
</evidence>
<dbReference type="Pfam" id="PF00870">
    <property type="entry name" value="P53"/>
    <property type="match status" value="1"/>
</dbReference>
<evidence type="ECO:0008006" key="17">
    <source>
        <dbReference type="Google" id="ProtNLM"/>
    </source>
</evidence>
<dbReference type="InParanoid" id="A0A803SUK3"/>
<feature type="domain" description="p53 DNA-binding" evidence="13">
    <location>
        <begin position="9"/>
        <end position="83"/>
    </location>
</feature>
<evidence type="ECO:0000259" key="13">
    <source>
        <dbReference type="Pfam" id="PF00870"/>
    </source>
</evidence>
<dbReference type="Pfam" id="PF07710">
    <property type="entry name" value="P53_tetramer"/>
    <property type="match status" value="1"/>
</dbReference>
<dbReference type="GO" id="GO:0003700">
    <property type="term" value="F:DNA-binding transcription factor activity"/>
    <property type="evidence" value="ECO:0007669"/>
    <property type="project" value="InterPro"/>
</dbReference>
<dbReference type="GO" id="GO:0000976">
    <property type="term" value="F:transcription cis-regulatory region binding"/>
    <property type="evidence" value="ECO:0007669"/>
    <property type="project" value="InterPro"/>
</dbReference>
<dbReference type="InterPro" id="IPR008967">
    <property type="entry name" value="p53-like_TF_DNA-bd_sf"/>
</dbReference>
<evidence type="ECO:0000256" key="9">
    <source>
        <dbReference type="ARBA" id="ARBA00023163"/>
    </source>
</evidence>
<evidence type="ECO:0000256" key="6">
    <source>
        <dbReference type="ARBA" id="ARBA00023015"/>
    </source>
</evidence>
<evidence type="ECO:0000256" key="3">
    <source>
        <dbReference type="ARBA" id="ARBA00022703"/>
    </source>
</evidence>
<dbReference type="GO" id="GO:0051262">
    <property type="term" value="P:protein tetramerization"/>
    <property type="evidence" value="ECO:0007669"/>
    <property type="project" value="InterPro"/>
</dbReference>
<feature type="compositionally biased region" description="Low complexity" evidence="12">
    <location>
        <begin position="140"/>
        <end position="155"/>
    </location>
</feature>
<dbReference type="SUPFAM" id="SSF49417">
    <property type="entry name" value="p53-like transcription factors"/>
    <property type="match status" value="1"/>
</dbReference>
<dbReference type="SUPFAM" id="SSF47719">
    <property type="entry name" value="p53 tetramerization domain"/>
    <property type="match status" value="1"/>
</dbReference>
<evidence type="ECO:0000256" key="12">
    <source>
        <dbReference type="SAM" id="MobiDB-lite"/>
    </source>
</evidence>
<comment type="subcellular location">
    <subcellularLocation>
        <location evidence="1">Nucleus</location>
    </subcellularLocation>
</comment>
<protein>
    <recommendedName>
        <fullName evidence="17">Cellular tumor antigen p53</fullName>
    </recommendedName>
</protein>
<keyword evidence="3" id="KW-0053">Apoptosis</keyword>
<dbReference type="AlphaFoldDB" id="A0A803SUK3"/>
<dbReference type="InterPro" id="IPR011615">
    <property type="entry name" value="p53_DNA-bd"/>
</dbReference>
<keyword evidence="8" id="KW-0010">Activator</keyword>
<evidence type="ECO:0000256" key="2">
    <source>
        <dbReference type="ARBA" id="ARBA00006167"/>
    </source>
</evidence>
<feature type="region of interest" description="Disordered" evidence="12">
    <location>
        <begin position="72"/>
        <end position="107"/>
    </location>
</feature>
<keyword evidence="4 11" id="KW-0479">Metal-binding</keyword>
<dbReference type="Ensembl" id="ENSACAT00000049275.1">
    <property type="protein sequence ID" value="ENSACAP00000026643.1"/>
    <property type="gene ID" value="ENSACAG00000043083.1"/>
</dbReference>
<feature type="domain" description="p53 tetramerisation" evidence="14">
    <location>
        <begin position="107"/>
        <end position="134"/>
    </location>
</feature>
<proteinExistence type="inferred from homology"/>
<dbReference type="PANTHER" id="PTHR11447">
    <property type="entry name" value="CELLULAR TUMOR ANTIGEN P53"/>
    <property type="match status" value="1"/>
</dbReference>
<keyword evidence="9" id="KW-0804">Transcription</keyword>
<evidence type="ECO:0000256" key="8">
    <source>
        <dbReference type="ARBA" id="ARBA00023159"/>
    </source>
</evidence>
<dbReference type="PRINTS" id="PR00386">
    <property type="entry name" value="P53SUPPRESSR"/>
</dbReference>
<evidence type="ECO:0000259" key="14">
    <source>
        <dbReference type="Pfam" id="PF07710"/>
    </source>
</evidence>
<dbReference type="GO" id="GO:0046872">
    <property type="term" value="F:metal ion binding"/>
    <property type="evidence" value="ECO:0007669"/>
    <property type="project" value="UniProtKB-KW"/>
</dbReference>
<feature type="region of interest" description="Disordered" evidence="12">
    <location>
        <begin position="139"/>
        <end position="178"/>
    </location>
</feature>
<dbReference type="InterPro" id="IPR036674">
    <property type="entry name" value="p53_tetramer_sf"/>
</dbReference>
<reference evidence="15" key="1">
    <citation type="submission" date="2009-12" db="EMBL/GenBank/DDBJ databases">
        <title>The Genome Sequence of Anolis carolinensis (Green Anole Lizard).</title>
        <authorList>
            <consortium name="The Genome Sequencing Platform"/>
            <person name="Di Palma F."/>
            <person name="Alfoldi J."/>
            <person name="Heiman D."/>
            <person name="Young S."/>
            <person name="Grabherr M."/>
            <person name="Johnson J."/>
            <person name="Lander E.S."/>
            <person name="Lindblad-Toh K."/>
        </authorList>
    </citation>
    <scope>NUCLEOTIDE SEQUENCE [LARGE SCALE GENOMIC DNA]</scope>
    <source>
        <strain evidence="15">JBL SC #1</strain>
    </source>
</reference>
<evidence type="ECO:0000256" key="4">
    <source>
        <dbReference type="ARBA" id="ARBA00022723"/>
    </source>
</evidence>
<keyword evidence="5 11" id="KW-0862">Zinc</keyword>
<feature type="binding site" evidence="11">
    <location>
        <position position="74"/>
    </location>
    <ligand>
        <name>Zn(2+)</name>
        <dbReference type="ChEBI" id="CHEBI:29105"/>
    </ligand>
</feature>
<keyword evidence="6" id="KW-0805">Transcription regulation</keyword>
<dbReference type="GeneTree" id="ENSGT00950000183153"/>
<name>A0A803SUK3_ANOCA</name>
<dbReference type="PANTHER" id="PTHR11447:SF8">
    <property type="entry name" value="TUMOR PROTEIN 63"/>
    <property type="match status" value="1"/>
</dbReference>
<evidence type="ECO:0000313" key="16">
    <source>
        <dbReference type="Proteomes" id="UP000001646"/>
    </source>
</evidence>
<comment type="similarity">
    <text evidence="2">Belongs to the p53 family.</text>
</comment>
<dbReference type="InterPro" id="IPR010991">
    <property type="entry name" value="p53_tetrameristn"/>
</dbReference>
<evidence type="ECO:0000256" key="7">
    <source>
        <dbReference type="ARBA" id="ARBA00023125"/>
    </source>
</evidence>
<dbReference type="Proteomes" id="UP000001646">
    <property type="component" value="Unplaced"/>
</dbReference>
<accession>A0A803SUK3</accession>
<evidence type="ECO:0000313" key="15">
    <source>
        <dbReference type="Ensembl" id="ENSACAP00000026643.1"/>
    </source>
</evidence>
<feature type="binding site" evidence="11">
    <location>
        <position position="71"/>
    </location>
    <ligand>
        <name>Zn(2+)</name>
        <dbReference type="ChEBI" id="CHEBI:29105"/>
    </ligand>
</feature>
<organism evidence="15 16">
    <name type="scientific">Anolis carolinensis</name>
    <name type="common">Green anole</name>
    <name type="synonym">American chameleon</name>
    <dbReference type="NCBI Taxonomy" id="28377"/>
    <lineage>
        <taxon>Eukaryota</taxon>
        <taxon>Metazoa</taxon>
        <taxon>Chordata</taxon>
        <taxon>Craniata</taxon>
        <taxon>Vertebrata</taxon>
        <taxon>Euteleostomi</taxon>
        <taxon>Lepidosauria</taxon>
        <taxon>Squamata</taxon>
        <taxon>Bifurcata</taxon>
        <taxon>Unidentata</taxon>
        <taxon>Episquamata</taxon>
        <taxon>Toxicofera</taxon>
        <taxon>Iguania</taxon>
        <taxon>Dactyloidae</taxon>
        <taxon>Anolis</taxon>
    </lineage>
</organism>
<keyword evidence="7" id="KW-0238">DNA-binding</keyword>
<dbReference type="InterPro" id="IPR012346">
    <property type="entry name" value="p53/RUNT-type_TF_DNA-bd_sf"/>
</dbReference>